<comment type="caution">
    <text evidence="2">The sequence shown here is derived from an EMBL/GenBank/DDBJ whole genome shotgun (WGS) entry which is preliminary data.</text>
</comment>
<gene>
    <name evidence="2" type="ORF">IAA53_02500</name>
</gene>
<dbReference type="Proteomes" id="UP000824239">
    <property type="component" value="Unassembled WGS sequence"/>
</dbReference>
<protein>
    <submittedName>
        <fullName evidence="2">DUF3786 domain-containing protein</fullName>
    </submittedName>
</protein>
<sequence>MTPKSSNYETMKQAMAQTFSSYDTGAMIEKFHLQHDAAYLYLPLLGRAYRIDRRSGQVSWSDDGFRTSTEADYNVAMTLYDVLCCSEPDCHLAHTWVNVRSLARVQGGTLEKSGDFFQGAGRMFSGKADALARRCQALQGKKLDQGDAAYQLDLLPFLPLQLVFWEADEDFPASLQFFVDRNTLAYMHYETLMFALSHVLDRLQAQA</sequence>
<dbReference type="Pfam" id="PF12654">
    <property type="entry name" value="DUF3786"/>
    <property type="match status" value="1"/>
</dbReference>
<evidence type="ECO:0000313" key="3">
    <source>
        <dbReference type="Proteomes" id="UP000824239"/>
    </source>
</evidence>
<evidence type="ECO:0000313" key="2">
    <source>
        <dbReference type="EMBL" id="HIR50151.1"/>
    </source>
</evidence>
<evidence type="ECO:0000259" key="1">
    <source>
        <dbReference type="Pfam" id="PF12654"/>
    </source>
</evidence>
<dbReference type="EMBL" id="DVHE01000017">
    <property type="protein sequence ID" value="HIR50151.1"/>
    <property type="molecule type" value="Genomic_DNA"/>
</dbReference>
<reference evidence="2" key="2">
    <citation type="journal article" date="2021" name="PeerJ">
        <title>Extensive microbial diversity within the chicken gut microbiome revealed by metagenomics and culture.</title>
        <authorList>
            <person name="Gilroy R."/>
            <person name="Ravi A."/>
            <person name="Getino M."/>
            <person name="Pursley I."/>
            <person name="Horton D.L."/>
            <person name="Alikhan N.F."/>
            <person name="Baker D."/>
            <person name="Gharbi K."/>
            <person name="Hall N."/>
            <person name="Watson M."/>
            <person name="Adriaenssens E.M."/>
            <person name="Foster-Nyarko E."/>
            <person name="Jarju S."/>
            <person name="Secka A."/>
            <person name="Antonio M."/>
            <person name="Oren A."/>
            <person name="Chaudhuri R.R."/>
            <person name="La Ragione R."/>
            <person name="Hildebrand F."/>
            <person name="Pallen M.J."/>
        </authorList>
    </citation>
    <scope>NUCLEOTIDE SEQUENCE</scope>
    <source>
        <strain evidence="2">ChiBcec15-4380</strain>
    </source>
</reference>
<proteinExistence type="predicted"/>
<dbReference type="AlphaFoldDB" id="A0A9D1IUZ4"/>
<organism evidence="2 3">
    <name type="scientific">Candidatus Avoscillospira avicola</name>
    <dbReference type="NCBI Taxonomy" id="2840706"/>
    <lineage>
        <taxon>Bacteria</taxon>
        <taxon>Bacillati</taxon>
        <taxon>Bacillota</taxon>
        <taxon>Clostridia</taxon>
        <taxon>Eubacteriales</taxon>
        <taxon>Oscillospiraceae</taxon>
        <taxon>Oscillospiraceae incertae sedis</taxon>
        <taxon>Candidatus Avoscillospira</taxon>
    </lineage>
</organism>
<name>A0A9D1IUZ4_9FIRM</name>
<dbReference type="InterPro" id="IPR024264">
    <property type="entry name" value="DUF3786"/>
</dbReference>
<feature type="domain" description="DUF3786" evidence="1">
    <location>
        <begin position="25"/>
        <end position="199"/>
    </location>
</feature>
<reference evidence="2" key="1">
    <citation type="submission" date="2020-10" db="EMBL/GenBank/DDBJ databases">
        <authorList>
            <person name="Gilroy R."/>
        </authorList>
    </citation>
    <scope>NUCLEOTIDE SEQUENCE</scope>
    <source>
        <strain evidence="2">ChiBcec15-4380</strain>
    </source>
</reference>
<accession>A0A9D1IUZ4</accession>